<comment type="catalytic activity">
    <reaction evidence="7">
        <text>L-aspartate + L-glutamine + ATP + H2O = L-asparagine + L-glutamate + AMP + diphosphate + H(+)</text>
        <dbReference type="Rhea" id="RHEA:12228"/>
        <dbReference type="ChEBI" id="CHEBI:15377"/>
        <dbReference type="ChEBI" id="CHEBI:15378"/>
        <dbReference type="ChEBI" id="CHEBI:29985"/>
        <dbReference type="ChEBI" id="CHEBI:29991"/>
        <dbReference type="ChEBI" id="CHEBI:30616"/>
        <dbReference type="ChEBI" id="CHEBI:33019"/>
        <dbReference type="ChEBI" id="CHEBI:58048"/>
        <dbReference type="ChEBI" id="CHEBI:58359"/>
        <dbReference type="ChEBI" id="CHEBI:456215"/>
        <dbReference type="EC" id="6.3.5.4"/>
    </reaction>
</comment>
<keyword evidence="5" id="KW-0067">ATP-binding</keyword>
<dbReference type="InterPro" id="IPR001962">
    <property type="entry name" value="Asn_synthase"/>
</dbReference>
<keyword evidence="6" id="KW-0315">Glutamine amidotransferase</keyword>
<proteinExistence type="inferred from homology"/>
<dbReference type="PANTHER" id="PTHR43284">
    <property type="entry name" value="ASPARAGINE SYNTHETASE (GLUTAMINE-HYDROLYZING)"/>
    <property type="match status" value="1"/>
</dbReference>
<gene>
    <name evidence="9" type="primary">asnB_1</name>
    <name evidence="9" type="ORF">Rcae01_02790</name>
</gene>
<feature type="domain" description="Glutamine amidotransferase type-2" evidence="8">
    <location>
        <begin position="2"/>
        <end position="211"/>
    </location>
</feature>
<dbReference type="InterPro" id="IPR051786">
    <property type="entry name" value="ASN_synthetase/amidase"/>
</dbReference>
<dbReference type="Gene3D" id="3.60.20.10">
    <property type="entry name" value="Glutamine Phosphoribosylpyrophosphate, subunit 1, domain 1"/>
    <property type="match status" value="1"/>
</dbReference>
<organism evidence="9 10">
    <name type="scientific">Novipirellula caenicola</name>
    <dbReference type="NCBI Taxonomy" id="1536901"/>
    <lineage>
        <taxon>Bacteria</taxon>
        <taxon>Pseudomonadati</taxon>
        <taxon>Planctomycetota</taxon>
        <taxon>Planctomycetia</taxon>
        <taxon>Pirellulales</taxon>
        <taxon>Pirellulaceae</taxon>
        <taxon>Novipirellula</taxon>
    </lineage>
</organism>
<dbReference type="EC" id="6.3.5.4" evidence="3"/>
<evidence type="ECO:0000256" key="4">
    <source>
        <dbReference type="ARBA" id="ARBA00022741"/>
    </source>
</evidence>
<dbReference type="SUPFAM" id="SSF52402">
    <property type="entry name" value="Adenine nucleotide alpha hydrolases-like"/>
    <property type="match status" value="1"/>
</dbReference>
<evidence type="ECO:0000313" key="10">
    <source>
        <dbReference type="Proteomes" id="UP001416858"/>
    </source>
</evidence>
<sequence length="585" mass="66053">MCGIAGIFGNSVARADVEAMVASQHHRGPDASGIYIDPTRSAGLGHNRLSIIDLSDAGAQPMASADGRYKIAFNGEIYNYLELRAQLRDYPYRSQSDTEVILAAYQRWGESCLDRFIGMFSLMIWDEVKQRLFAARDRFGVKPLYYAKSPSGQWLIASEIRALRAAGLVTQPDTTAWATYLTAGVYEHSSRTFWRDVASLPAGHQLTIQNNQLEIACWYDLAERSGQTLDSRSEDEVAEEYLELLKESTRLRFRSDVPVGVNLSGGLDSSALLGLVQELQGESSEVKAFTFVTGDKRYDELPWVQQMLAHTKHPSIQCTLRPSDVPELAESVQSHQDEPFGGMPTLAYAQLFSRAREEGVIVLLDGQGLDEQWAGYDYYKRVLDGTAQIQEVGTVQAAKKGATRPNCLSKEFRATAESFQAPTRYPDALRNLQYRDAMHTKIPRALRFNDRVSMRSSTELREPFLDHRLFELALRQPADRKIANGIQKRLLRKIVARLMPGGVVEAPKRPLQTPQREWLREDLRDWADANINSALQTYGGQWLDARSVRDEWDEYQKGESDNSFYVWQWINLGLCCNSMKQLVAS</sequence>
<dbReference type="NCBIfam" id="TIGR01536">
    <property type="entry name" value="asn_synth_AEB"/>
    <property type="match status" value="1"/>
</dbReference>
<dbReference type="InterPro" id="IPR017932">
    <property type="entry name" value="GATase_2_dom"/>
</dbReference>
<dbReference type="CDD" id="cd01991">
    <property type="entry name" value="Asn_synthase_B_C"/>
    <property type="match status" value="1"/>
</dbReference>
<dbReference type="PIRSF" id="PIRSF001589">
    <property type="entry name" value="Asn_synthetase_glu-h"/>
    <property type="match status" value="1"/>
</dbReference>
<dbReference type="PROSITE" id="PS51278">
    <property type="entry name" value="GATASE_TYPE_2"/>
    <property type="match status" value="1"/>
</dbReference>
<dbReference type="PANTHER" id="PTHR43284:SF1">
    <property type="entry name" value="ASPARAGINE SYNTHETASE"/>
    <property type="match status" value="1"/>
</dbReference>
<dbReference type="Proteomes" id="UP001416858">
    <property type="component" value="Unassembled WGS sequence"/>
</dbReference>
<name>A0ABP9VST8_9BACT</name>
<accession>A0ABP9VST8</accession>
<comment type="pathway">
    <text evidence="1">Amino-acid biosynthesis; L-asparagine biosynthesis; L-asparagine from L-aspartate (L-Gln route): step 1/1.</text>
</comment>
<comment type="similarity">
    <text evidence="2">Belongs to the asparagine synthetase family.</text>
</comment>
<dbReference type="InterPro" id="IPR014729">
    <property type="entry name" value="Rossmann-like_a/b/a_fold"/>
</dbReference>
<dbReference type="EMBL" id="BAABRO010000005">
    <property type="protein sequence ID" value="GAA5507335.1"/>
    <property type="molecule type" value="Genomic_DNA"/>
</dbReference>
<dbReference type="InterPro" id="IPR006426">
    <property type="entry name" value="Asn_synth_AEB"/>
</dbReference>
<keyword evidence="10" id="KW-1185">Reference proteome</keyword>
<dbReference type="Gene3D" id="3.40.50.620">
    <property type="entry name" value="HUPs"/>
    <property type="match status" value="1"/>
</dbReference>
<evidence type="ECO:0000256" key="2">
    <source>
        <dbReference type="ARBA" id="ARBA00005752"/>
    </source>
</evidence>
<evidence type="ECO:0000256" key="1">
    <source>
        <dbReference type="ARBA" id="ARBA00005187"/>
    </source>
</evidence>
<dbReference type="Pfam" id="PF00733">
    <property type="entry name" value="Asn_synthase"/>
    <property type="match status" value="1"/>
</dbReference>
<reference evidence="9 10" key="1">
    <citation type="submission" date="2024-02" db="EMBL/GenBank/DDBJ databases">
        <title>Rhodopirellula caenicola NBRC 110016.</title>
        <authorList>
            <person name="Ichikawa N."/>
            <person name="Katano-Makiyama Y."/>
            <person name="Hidaka K."/>
        </authorList>
    </citation>
    <scope>NUCLEOTIDE SEQUENCE [LARGE SCALE GENOMIC DNA]</scope>
    <source>
        <strain evidence="9 10">NBRC 110016</strain>
    </source>
</reference>
<evidence type="ECO:0000256" key="3">
    <source>
        <dbReference type="ARBA" id="ARBA00012737"/>
    </source>
</evidence>
<dbReference type="SUPFAM" id="SSF56235">
    <property type="entry name" value="N-terminal nucleophile aminohydrolases (Ntn hydrolases)"/>
    <property type="match status" value="1"/>
</dbReference>
<dbReference type="RefSeq" id="WP_345684205.1">
    <property type="nucleotide sequence ID" value="NZ_BAABRO010000005.1"/>
</dbReference>
<evidence type="ECO:0000256" key="7">
    <source>
        <dbReference type="ARBA" id="ARBA00048741"/>
    </source>
</evidence>
<protein>
    <recommendedName>
        <fullName evidence="3">asparagine synthase (glutamine-hydrolyzing)</fullName>
        <ecNumber evidence="3">6.3.5.4</ecNumber>
    </recommendedName>
</protein>
<evidence type="ECO:0000313" key="9">
    <source>
        <dbReference type="EMBL" id="GAA5507335.1"/>
    </source>
</evidence>
<keyword evidence="4" id="KW-0547">Nucleotide-binding</keyword>
<dbReference type="InterPro" id="IPR033738">
    <property type="entry name" value="AsnB_N"/>
</dbReference>
<dbReference type="InterPro" id="IPR029055">
    <property type="entry name" value="Ntn_hydrolases_N"/>
</dbReference>
<dbReference type="Pfam" id="PF13537">
    <property type="entry name" value="GATase_7"/>
    <property type="match status" value="1"/>
</dbReference>
<evidence type="ECO:0000256" key="5">
    <source>
        <dbReference type="ARBA" id="ARBA00022840"/>
    </source>
</evidence>
<evidence type="ECO:0000256" key="6">
    <source>
        <dbReference type="ARBA" id="ARBA00022962"/>
    </source>
</evidence>
<dbReference type="CDD" id="cd00712">
    <property type="entry name" value="AsnB"/>
    <property type="match status" value="1"/>
</dbReference>
<evidence type="ECO:0000259" key="8">
    <source>
        <dbReference type="PROSITE" id="PS51278"/>
    </source>
</evidence>
<comment type="caution">
    <text evidence="9">The sequence shown here is derived from an EMBL/GenBank/DDBJ whole genome shotgun (WGS) entry which is preliminary data.</text>
</comment>